<dbReference type="InterPro" id="IPR036641">
    <property type="entry name" value="HPT_dom_sf"/>
</dbReference>
<dbReference type="Gene3D" id="3.30.450.20">
    <property type="entry name" value="PAS domain"/>
    <property type="match status" value="1"/>
</dbReference>
<feature type="domain" description="Histidine kinase" evidence="23">
    <location>
        <begin position="508"/>
        <end position="728"/>
    </location>
</feature>
<dbReference type="CDD" id="cd17546">
    <property type="entry name" value="REC_hyHK_CKI1_RcsC-like"/>
    <property type="match status" value="1"/>
</dbReference>
<comment type="subcellular location">
    <subcellularLocation>
        <location evidence="2">Cell membrane</location>
        <topology evidence="2">Multi-pass membrane protein</topology>
    </subcellularLocation>
</comment>
<proteinExistence type="predicted"/>
<comment type="subunit">
    <text evidence="17">At low DSF concentrations, interacts with RpfF.</text>
</comment>
<sequence>MRFYQRLLLYGGGAVLSIFMLACATAVCWLEVSDYNARMHAAFLTEKSRLLVSMAESTAVLKRLAAYAEGVWDPHGTPSPGLAEGFQKNHGFVLVQQNDSRRLYVAKAAVGDWDNEGRFLPILAMNERMLDSNAASTWSTFGIAQTYFVSAHAEYVAAFLRSPLGIAVPRSRLDQIHSALRDEWPDVVALVRNAEARQTLSSRDIYWLPPRFDPLTGGLVLRTATWVFDREGGPIGMIVYTIRPGRFLNNMDNGADGGAFAVVDDAGHVLLTPTGEHSNLLDAAAALRNPVKSTASPAPSRGLFTIDERIPGTDWSLIYVYTARTILSGLKLRFLTIGALTLCGWALLLAGIAIFNRKILAPSYLRAVRLKESEKLNKTLIRTAPIGLILLDEAGGNTLVRNEAMARFEEAADGAPLGRQIWAAYRRFQDAAGVRRRAVLEHEMTFASAGTGSVHLLLNVVSVKYRGVSTLLSTVVDITARNLTEQKLEEARRAADQANAAKSVFLATMSHEIRTPLNAVIGNLELMKRSSLAEVQRRRLDIVDSSSDALLRIINDVLDLSKVEAGQLTIESIPFDYASLLHEIAESFRPLTAAKNLELQCRVSQELRGRYLGDPVRVRQIVSNLLSNAIKFTEHGEITVEARKTGVEGAEHIDIRVIDTGIGIAESALTHIFDLYRQADVSIHRRFGGTGLGLPLCRRLAQAMNGSISAESAVGRGSAFTVTLPLRVPSGAAEIESANSLEIVPTKPDAAALRDDEPLRVLVAEDHPATRILLVDQLDELGMRATVVESGERALSALKQGNYDLVLTDLGMPSMDGYTLAGAVHEHDSTLPVVAMTAHIAPEEERRSKSAGISALLAKPLTLAVLDRALRAHARGAVRSSCGALAASSVKTLPDGVRTAMQEATRASLESIETALSSNDAQALVRELHSLRGGFMSVGNRVLAELLGGLEQMVRDEGAATLAELWPALRAEVQGALVAFEASAQERSSS</sequence>
<dbReference type="OrthoDB" id="9796305at2"/>
<evidence type="ECO:0000256" key="18">
    <source>
        <dbReference type="ARBA" id="ARBA00068150"/>
    </source>
</evidence>
<dbReference type="Gene3D" id="1.10.287.130">
    <property type="match status" value="1"/>
</dbReference>
<dbReference type="FunFam" id="1.10.287.130:FF:000002">
    <property type="entry name" value="Two-component osmosensing histidine kinase"/>
    <property type="match status" value="1"/>
</dbReference>
<evidence type="ECO:0000256" key="15">
    <source>
        <dbReference type="ARBA" id="ARBA00023136"/>
    </source>
</evidence>
<keyword evidence="10 26" id="KW-0418">Kinase</keyword>
<evidence type="ECO:0000256" key="14">
    <source>
        <dbReference type="ARBA" id="ARBA00023026"/>
    </source>
</evidence>
<evidence type="ECO:0000256" key="10">
    <source>
        <dbReference type="ARBA" id="ARBA00022777"/>
    </source>
</evidence>
<dbReference type="EC" id="2.7.13.3" evidence="3"/>
<dbReference type="CDD" id="cd00082">
    <property type="entry name" value="HisKA"/>
    <property type="match status" value="1"/>
</dbReference>
<dbReference type="InterPro" id="IPR008207">
    <property type="entry name" value="Sig_transdc_His_kin_Hpt_dom"/>
</dbReference>
<reference evidence="27" key="1">
    <citation type="submission" date="2018-05" db="EMBL/GenBank/DDBJ databases">
        <authorList>
            <person name="Feng T."/>
        </authorList>
    </citation>
    <scope>NUCLEOTIDE SEQUENCE [LARGE SCALE GENOMIC DNA]</scope>
    <source>
        <strain evidence="27">S27</strain>
    </source>
</reference>
<evidence type="ECO:0000256" key="16">
    <source>
        <dbReference type="ARBA" id="ARBA00058004"/>
    </source>
</evidence>
<evidence type="ECO:0000256" key="3">
    <source>
        <dbReference type="ARBA" id="ARBA00012438"/>
    </source>
</evidence>
<feature type="domain" description="HPt" evidence="25">
    <location>
        <begin position="890"/>
        <end position="990"/>
    </location>
</feature>
<dbReference type="CDD" id="cd16922">
    <property type="entry name" value="HATPase_EvgS-ArcB-TorS-like"/>
    <property type="match status" value="1"/>
</dbReference>
<dbReference type="Gene3D" id="3.40.50.2300">
    <property type="match status" value="1"/>
</dbReference>
<dbReference type="Pfam" id="PF02518">
    <property type="entry name" value="HATPase_c"/>
    <property type="match status" value="1"/>
</dbReference>
<dbReference type="PROSITE" id="PS51257">
    <property type="entry name" value="PROKAR_LIPOPROTEIN"/>
    <property type="match status" value="1"/>
</dbReference>
<evidence type="ECO:0000256" key="1">
    <source>
        <dbReference type="ARBA" id="ARBA00000085"/>
    </source>
</evidence>
<comment type="caution">
    <text evidence="26">The sequence shown here is derived from an EMBL/GenBank/DDBJ whole genome shotgun (WGS) entry which is preliminary data.</text>
</comment>
<dbReference type="InterPro" id="IPR004358">
    <property type="entry name" value="Sig_transdc_His_kin-like_C"/>
</dbReference>
<evidence type="ECO:0000313" key="27">
    <source>
        <dbReference type="Proteomes" id="UP000254875"/>
    </source>
</evidence>
<dbReference type="PANTHER" id="PTHR45339:SF1">
    <property type="entry name" value="HYBRID SIGNAL TRANSDUCTION HISTIDINE KINASE J"/>
    <property type="match status" value="1"/>
</dbReference>
<keyword evidence="6" id="KW-0808">Transferase</keyword>
<dbReference type="Pfam" id="PF00512">
    <property type="entry name" value="HisKA"/>
    <property type="match status" value="1"/>
</dbReference>
<evidence type="ECO:0000313" key="26">
    <source>
        <dbReference type="EMBL" id="RDK04309.1"/>
    </source>
</evidence>
<dbReference type="Proteomes" id="UP000254875">
    <property type="component" value="Unassembled WGS sequence"/>
</dbReference>
<dbReference type="Gene3D" id="3.30.565.10">
    <property type="entry name" value="Histidine kinase-like ATPase, C-terminal domain"/>
    <property type="match status" value="1"/>
</dbReference>
<dbReference type="Pfam" id="PF01627">
    <property type="entry name" value="Hpt"/>
    <property type="match status" value="1"/>
</dbReference>
<dbReference type="FunFam" id="3.30.565.10:FF:000010">
    <property type="entry name" value="Sensor histidine kinase RcsC"/>
    <property type="match status" value="1"/>
</dbReference>
<evidence type="ECO:0000256" key="8">
    <source>
        <dbReference type="ARBA" id="ARBA00022729"/>
    </source>
</evidence>
<evidence type="ECO:0000256" key="21">
    <source>
        <dbReference type="PROSITE-ProRule" id="PRU00169"/>
    </source>
</evidence>
<keyword evidence="15 22" id="KW-0472">Membrane</keyword>
<feature type="modified residue" description="4-aspartylphosphate" evidence="21">
    <location>
        <position position="809"/>
    </location>
</feature>
<dbReference type="AlphaFoldDB" id="A0A370NFC4"/>
<evidence type="ECO:0000256" key="17">
    <source>
        <dbReference type="ARBA" id="ARBA00064003"/>
    </source>
</evidence>
<evidence type="ECO:0000256" key="6">
    <source>
        <dbReference type="ARBA" id="ARBA00022679"/>
    </source>
</evidence>
<dbReference type="PRINTS" id="PR00344">
    <property type="entry name" value="BCTRLSENSOR"/>
</dbReference>
<evidence type="ECO:0000256" key="9">
    <source>
        <dbReference type="ARBA" id="ARBA00022741"/>
    </source>
</evidence>
<name>A0A370NFC4_9BURK</name>
<dbReference type="EMBL" id="QHKS01000002">
    <property type="protein sequence ID" value="RDK04309.1"/>
    <property type="molecule type" value="Genomic_DNA"/>
</dbReference>
<keyword evidence="14" id="KW-0843">Virulence</keyword>
<dbReference type="GO" id="GO:0000155">
    <property type="term" value="F:phosphorelay sensor kinase activity"/>
    <property type="evidence" value="ECO:0007669"/>
    <property type="project" value="InterPro"/>
</dbReference>
<feature type="transmembrane region" description="Helical" evidence="22">
    <location>
        <begin position="6"/>
        <end position="30"/>
    </location>
</feature>
<evidence type="ECO:0000259" key="23">
    <source>
        <dbReference type="PROSITE" id="PS50109"/>
    </source>
</evidence>
<dbReference type="InterPro" id="IPR036097">
    <property type="entry name" value="HisK_dim/P_sf"/>
</dbReference>
<dbReference type="InterPro" id="IPR005467">
    <property type="entry name" value="His_kinase_dom"/>
</dbReference>
<dbReference type="GO" id="GO:0005886">
    <property type="term" value="C:plasma membrane"/>
    <property type="evidence" value="ECO:0007669"/>
    <property type="project" value="UniProtKB-SubCell"/>
</dbReference>
<evidence type="ECO:0000256" key="11">
    <source>
        <dbReference type="ARBA" id="ARBA00022840"/>
    </source>
</evidence>
<evidence type="ECO:0000256" key="19">
    <source>
        <dbReference type="ARBA" id="ARBA00070152"/>
    </source>
</evidence>
<accession>A0A370NFC4</accession>
<keyword evidence="7 22" id="KW-0812">Transmembrane</keyword>
<dbReference type="SMART" id="SM00388">
    <property type="entry name" value="HisKA"/>
    <property type="match status" value="1"/>
</dbReference>
<dbReference type="GO" id="GO:0005524">
    <property type="term" value="F:ATP binding"/>
    <property type="evidence" value="ECO:0007669"/>
    <property type="project" value="UniProtKB-KW"/>
</dbReference>
<dbReference type="InterPro" id="IPR036890">
    <property type="entry name" value="HATPase_C_sf"/>
</dbReference>
<evidence type="ECO:0000256" key="13">
    <source>
        <dbReference type="ARBA" id="ARBA00023012"/>
    </source>
</evidence>
<dbReference type="SMART" id="SM00387">
    <property type="entry name" value="HATPase_c"/>
    <property type="match status" value="1"/>
</dbReference>
<dbReference type="PROSITE" id="PS50109">
    <property type="entry name" value="HIS_KIN"/>
    <property type="match status" value="1"/>
</dbReference>
<dbReference type="PANTHER" id="PTHR45339">
    <property type="entry name" value="HYBRID SIGNAL TRANSDUCTION HISTIDINE KINASE J"/>
    <property type="match status" value="1"/>
</dbReference>
<dbReference type="SMART" id="SM00448">
    <property type="entry name" value="REC"/>
    <property type="match status" value="1"/>
</dbReference>
<keyword evidence="8" id="KW-0732">Signal</keyword>
<comment type="catalytic activity">
    <reaction evidence="1">
        <text>ATP + protein L-histidine = ADP + protein N-phospho-L-histidine.</text>
        <dbReference type="EC" id="2.7.13.3"/>
    </reaction>
</comment>
<feature type="domain" description="Response regulatory" evidence="24">
    <location>
        <begin position="760"/>
        <end position="874"/>
    </location>
</feature>
<dbReference type="InterPro" id="IPR001789">
    <property type="entry name" value="Sig_transdc_resp-reg_receiver"/>
</dbReference>
<evidence type="ECO:0000259" key="25">
    <source>
        <dbReference type="PROSITE" id="PS50894"/>
    </source>
</evidence>
<keyword evidence="13" id="KW-0902">Two-component regulatory system</keyword>
<evidence type="ECO:0000256" key="20">
    <source>
        <dbReference type="PROSITE-ProRule" id="PRU00110"/>
    </source>
</evidence>
<evidence type="ECO:0000256" key="22">
    <source>
        <dbReference type="SAM" id="Phobius"/>
    </source>
</evidence>
<dbReference type="Gene3D" id="1.20.120.160">
    <property type="entry name" value="HPT domain"/>
    <property type="match status" value="1"/>
</dbReference>
<protein>
    <recommendedName>
        <fullName evidence="18">Sensory/regulatory protein RpfC</fullName>
        <ecNumber evidence="3">2.7.13.3</ecNumber>
    </recommendedName>
    <alternativeName>
        <fullName evidence="19">Virulence sensor protein BvgS</fullName>
    </alternativeName>
</protein>
<dbReference type="InterPro" id="IPR011006">
    <property type="entry name" value="CheY-like_superfamily"/>
</dbReference>
<dbReference type="SUPFAM" id="SSF47384">
    <property type="entry name" value="Homodimeric domain of signal transducing histidine kinase"/>
    <property type="match status" value="1"/>
</dbReference>
<organism evidence="26 27">
    <name type="scientific">Paraburkholderia lacunae</name>
    <dbReference type="NCBI Taxonomy" id="2211104"/>
    <lineage>
        <taxon>Bacteria</taxon>
        <taxon>Pseudomonadati</taxon>
        <taxon>Pseudomonadota</taxon>
        <taxon>Betaproteobacteria</taxon>
        <taxon>Burkholderiales</taxon>
        <taxon>Burkholderiaceae</taxon>
        <taxon>Paraburkholderia</taxon>
    </lineage>
</organism>
<feature type="modified residue" description="Phosphohistidine" evidence="20">
    <location>
        <position position="929"/>
    </location>
</feature>
<evidence type="ECO:0000256" key="2">
    <source>
        <dbReference type="ARBA" id="ARBA00004651"/>
    </source>
</evidence>
<keyword evidence="4" id="KW-1003">Cell membrane</keyword>
<evidence type="ECO:0000259" key="24">
    <source>
        <dbReference type="PROSITE" id="PS50110"/>
    </source>
</evidence>
<comment type="function">
    <text evidence="16">Member of the two-component regulatory system BvgS/BvgA. Phosphorylates BvgA via a four-step phosphorelay in response to environmental signals.</text>
</comment>
<dbReference type="InterPro" id="IPR003661">
    <property type="entry name" value="HisK_dim/P_dom"/>
</dbReference>
<evidence type="ECO:0000256" key="7">
    <source>
        <dbReference type="ARBA" id="ARBA00022692"/>
    </source>
</evidence>
<keyword evidence="12 22" id="KW-1133">Transmembrane helix</keyword>
<dbReference type="SUPFAM" id="SSF55874">
    <property type="entry name" value="ATPase domain of HSP90 chaperone/DNA topoisomerase II/histidine kinase"/>
    <property type="match status" value="1"/>
</dbReference>
<dbReference type="SUPFAM" id="SSF52172">
    <property type="entry name" value="CheY-like"/>
    <property type="match status" value="1"/>
</dbReference>
<dbReference type="InterPro" id="IPR003594">
    <property type="entry name" value="HATPase_dom"/>
</dbReference>
<evidence type="ECO:0000256" key="4">
    <source>
        <dbReference type="ARBA" id="ARBA00022475"/>
    </source>
</evidence>
<keyword evidence="5 21" id="KW-0597">Phosphoprotein</keyword>
<evidence type="ECO:0000256" key="5">
    <source>
        <dbReference type="ARBA" id="ARBA00022553"/>
    </source>
</evidence>
<dbReference type="SUPFAM" id="SSF47226">
    <property type="entry name" value="Histidine-containing phosphotransfer domain, HPT domain"/>
    <property type="match status" value="1"/>
</dbReference>
<dbReference type="PROSITE" id="PS50110">
    <property type="entry name" value="RESPONSE_REGULATORY"/>
    <property type="match status" value="1"/>
</dbReference>
<keyword evidence="11" id="KW-0067">ATP-binding</keyword>
<dbReference type="Pfam" id="PF00072">
    <property type="entry name" value="Response_reg"/>
    <property type="match status" value="1"/>
</dbReference>
<evidence type="ECO:0000256" key="12">
    <source>
        <dbReference type="ARBA" id="ARBA00022989"/>
    </source>
</evidence>
<keyword evidence="9" id="KW-0547">Nucleotide-binding</keyword>
<gene>
    <name evidence="26" type="ORF">DLM46_04645</name>
</gene>
<keyword evidence="27" id="KW-1185">Reference proteome</keyword>
<dbReference type="PROSITE" id="PS50894">
    <property type="entry name" value="HPT"/>
    <property type="match status" value="1"/>
</dbReference>